<dbReference type="Proteomes" id="UP000320811">
    <property type="component" value="Unassembled WGS sequence"/>
</dbReference>
<dbReference type="AlphaFoldDB" id="A0A561PNA9"/>
<evidence type="ECO:0000313" key="1">
    <source>
        <dbReference type="EMBL" id="TWF39602.1"/>
    </source>
</evidence>
<comment type="caution">
    <text evidence="1">The sequence shown here is derived from an EMBL/GenBank/DDBJ whole genome shotgun (WGS) entry which is preliminary data.</text>
</comment>
<accession>A0A561PNA9</accession>
<name>A0A561PNA9_9BACT</name>
<organism evidence="1 2">
    <name type="scientific">Chitinophaga polysaccharea</name>
    <dbReference type="NCBI Taxonomy" id="1293035"/>
    <lineage>
        <taxon>Bacteria</taxon>
        <taxon>Pseudomonadati</taxon>
        <taxon>Bacteroidota</taxon>
        <taxon>Chitinophagia</taxon>
        <taxon>Chitinophagales</taxon>
        <taxon>Chitinophagaceae</taxon>
        <taxon>Chitinophaga</taxon>
    </lineage>
</organism>
<keyword evidence="2" id="KW-1185">Reference proteome</keyword>
<evidence type="ECO:0000313" key="2">
    <source>
        <dbReference type="Proteomes" id="UP000320811"/>
    </source>
</evidence>
<protein>
    <submittedName>
        <fullName evidence="1">Uncharacterized protein</fullName>
    </submittedName>
</protein>
<dbReference type="EMBL" id="VIWO01000005">
    <property type="protein sequence ID" value="TWF39602.1"/>
    <property type="molecule type" value="Genomic_DNA"/>
</dbReference>
<gene>
    <name evidence="1" type="ORF">FHW36_10539</name>
</gene>
<reference evidence="1 2" key="1">
    <citation type="submission" date="2019-06" db="EMBL/GenBank/DDBJ databases">
        <title>Sorghum-associated microbial communities from plants grown in Nebraska, USA.</title>
        <authorList>
            <person name="Schachtman D."/>
        </authorList>
    </citation>
    <scope>NUCLEOTIDE SEQUENCE [LARGE SCALE GENOMIC DNA]</scope>
    <source>
        <strain evidence="1 2">1209</strain>
    </source>
</reference>
<sequence length="377" mass="44136">MAGNKPPLLPQQKWLDKLAALRNEDLWEAEVFSALQKKETTTGSGSSRTRTEDPFFPLSDGLRQQIAYWKDRRNDCAHNKDNIIVAGHIEAFWTFMISNLPKITIEGGMASLLNQLTVYYDHNQTPEGTPLTPLVSSIYSSVDQTELPYFWNEAFKIIEATYDWSYKSRNGFIFEILKLPAISVKESMLDYLKSDHDKLFHYIDEYPEVIQLLNYTSQEIRKLWKTQILQRNSCIKIYASLLRNNLIPANEIQEANDFFATEKRYSDDPLDREILRHNGYDRALYQKLFVEPDRSYYKFWNTLNNDSTGYRQYIEYLPINKEIVQFVCEELSKSWFSFYLAQGLDSLFQNNVSKKQEFRNIAIAESIVIPDKLPSLK</sequence>
<proteinExistence type="predicted"/>